<reference evidence="2" key="1">
    <citation type="submission" date="2021-02" db="EMBL/GenBank/DDBJ databases">
        <authorList>
            <person name="Nowell W R."/>
        </authorList>
    </citation>
    <scope>NUCLEOTIDE SEQUENCE</scope>
</reference>
<sequence>ELNEQYRIHEFPNHQSTSSTYDVPRRYIDNTNPPCISTDASLV</sequence>
<gene>
    <name evidence="2" type="ORF">OTI717_LOCUS41473</name>
</gene>
<evidence type="ECO:0000313" key="2">
    <source>
        <dbReference type="EMBL" id="CAF4282793.1"/>
    </source>
</evidence>
<accession>A0A820GTM1</accession>
<name>A0A820GTM1_9BILA</name>
<feature type="compositionally biased region" description="Polar residues" evidence="1">
    <location>
        <begin position="29"/>
        <end position="43"/>
    </location>
</feature>
<protein>
    <submittedName>
        <fullName evidence="2">Uncharacterized protein</fullName>
    </submittedName>
</protein>
<dbReference type="EMBL" id="CAJOAX010041481">
    <property type="protein sequence ID" value="CAF4282793.1"/>
    <property type="molecule type" value="Genomic_DNA"/>
</dbReference>
<dbReference type="Proteomes" id="UP000663823">
    <property type="component" value="Unassembled WGS sequence"/>
</dbReference>
<dbReference type="AlphaFoldDB" id="A0A820GTM1"/>
<feature type="non-terminal residue" evidence="2">
    <location>
        <position position="1"/>
    </location>
</feature>
<comment type="caution">
    <text evidence="2">The sequence shown here is derived from an EMBL/GenBank/DDBJ whole genome shotgun (WGS) entry which is preliminary data.</text>
</comment>
<proteinExistence type="predicted"/>
<feature type="region of interest" description="Disordered" evidence="1">
    <location>
        <begin position="11"/>
        <end position="43"/>
    </location>
</feature>
<organism evidence="2 3">
    <name type="scientific">Rotaria sordida</name>
    <dbReference type="NCBI Taxonomy" id="392033"/>
    <lineage>
        <taxon>Eukaryota</taxon>
        <taxon>Metazoa</taxon>
        <taxon>Spiralia</taxon>
        <taxon>Gnathifera</taxon>
        <taxon>Rotifera</taxon>
        <taxon>Eurotatoria</taxon>
        <taxon>Bdelloidea</taxon>
        <taxon>Philodinida</taxon>
        <taxon>Philodinidae</taxon>
        <taxon>Rotaria</taxon>
    </lineage>
</organism>
<evidence type="ECO:0000256" key="1">
    <source>
        <dbReference type="SAM" id="MobiDB-lite"/>
    </source>
</evidence>
<evidence type="ECO:0000313" key="3">
    <source>
        <dbReference type="Proteomes" id="UP000663823"/>
    </source>
</evidence>